<sequence>MTTSFVEGSEMVLRYPCYGLMNIRQIDGRMLESKYTPFKVIDISPSQMGFTSYLSLPINENVIWCFQFKFHNEDISICGVLRVRSQFENGYVYAVEWLEEETLTGAIVLQTLRYWEHQFKNEFEKAVRGYLNAMELTSKTTMDVSC</sequence>
<dbReference type="EMBL" id="CAKMMW010000008">
    <property type="protein sequence ID" value="CAH1207636.1"/>
    <property type="molecule type" value="Genomic_DNA"/>
</dbReference>
<comment type="caution">
    <text evidence="1">The sequence shown here is derived from an EMBL/GenBank/DDBJ whole genome shotgun (WGS) entry which is preliminary data.</text>
</comment>
<evidence type="ECO:0000313" key="2">
    <source>
        <dbReference type="Proteomes" id="UP000838821"/>
    </source>
</evidence>
<name>A0ABM9C8V6_9BACL</name>
<protein>
    <recommendedName>
        <fullName evidence="3">PilZ domain-containing protein</fullName>
    </recommendedName>
</protein>
<accession>A0ABM9C8V6</accession>
<proteinExistence type="predicted"/>
<keyword evidence="2" id="KW-1185">Reference proteome</keyword>
<evidence type="ECO:0000313" key="1">
    <source>
        <dbReference type="EMBL" id="CAH1207636.1"/>
    </source>
</evidence>
<dbReference type="Proteomes" id="UP000838821">
    <property type="component" value="Unassembled WGS sequence"/>
</dbReference>
<organism evidence="1 2">
    <name type="scientific">Paenibacillus allorhizoplanae</name>
    <dbReference type="NCBI Taxonomy" id="2905648"/>
    <lineage>
        <taxon>Bacteria</taxon>
        <taxon>Bacillati</taxon>
        <taxon>Bacillota</taxon>
        <taxon>Bacilli</taxon>
        <taxon>Bacillales</taxon>
        <taxon>Paenibacillaceae</taxon>
        <taxon>Paenibacillus</taxon>
    </lineage>
</organism>
<evidence type="ECO:0008006" key="3">
    <source>
        <dbReference type="Google" id="ProtNLM"/>
    </source>
</evidence>
<gene>
    <name evidence="1" type="ORF">PAECIP111891_03057</name>
</gene>
<dbReference type="RefSeq" id="WP_236288365.1">
    <property type="nucleotide sequence ID" value="NZ_CAKMMW010000008.1"/>
</dbReference>
<reference evidence="1" key="1">
    <citation type="submission" date="2022-01" db="EMBL/GenBank/DDBJ databases">
        <authorList>
            <person name="Criscuolo A."/>
        </authorList>
    </citation>
    <scope>NUCLEOTIDE SEQUENCE</scope>
    <source>
        <strain evidence="1">CIP111891</strain>
    </source>
</reference>